<dbReference type="InterPro" id="IPR036188">
    <property type="entry name" value="FAD/NAD-bd_sf"/>
</dbReference>
<sequence length="462" mass="50006">MSDAFDVIVVGGGPAGLFASYYLAEHSGLKVCLIERGQSVRKRGCPIAKTQKCMKCEPCHILSGMGGGGLFSDGKLNFIHKLGKTDLTQFLPRSQAEALIDETETIFNRFGMDGPVFPSDMDAARDIRKQAKKHGIDLLLIKQKHLGSDCLPDHIFAMCEHLAAKGVTIRTGEEVRTVTVENGSVRGVVTDKGEYACKSVIVAPGRVGADWVGELARGFGLNMSQRGIEVGVRVETHNDVMRDITDVIYDPTFFVQTTKYDDQTRTFCTNPAGFIALENYQDFVCVNGHAYRNRKSENTNFAFLSKVVLTDPVSDNTGYGTAIGRLATIIGGGKPILQRLGDLRRGRRSTWQRIKNGYIEPTLMNVVPGDIAMALPERIVTNLVDGLEQLNNVIPGIADDGTLLYAPEIKFFATQVETDSHLETGIRGLFVAGDGPGVAGNIVSAAATGIIPAKAIIEREGA</sequence>
<dbReference type="AlphaFoldDB" id="A0A0H3AC53"/>
<dbReference type="PANTHER" id="PTHR43106:SF1">
    <property type="entry name" value="DEHYDROGENASE-RELATED"/>
    <property type="match status" value="1"/>
</dbReference>
<dbReference type="EMBL" id="CP000527">
    <property type="protein sequence ID" value="ABM29338.1"/>
    <property type="molecule type" value="Genomic_DNA"/>
</dbReference>
<dbReference type="PRINTS" id="PR00368">
    <property type="entry name" value="FADPNR"/>
</dbReference>
<evidence type="ECO:0000259" key="1">
    <source>
        <dbReference type="Pfam" id="PF21688"/>
    </source>
</evidence>
<feature type="domain" description="FAD-dependent protein C-terminal" evidence="1">
    <location>
        <begin position="256"/>
        <end position="408"/>
    </location>
</feature>
<accession>A0A0H3AC53</accession>
<protein>
    <submittedName>
        <fullName evidence="2">FAD dependent oxidoreductase</fullName>
    </submittedName>
</protein>
<dbReference type="PIRSF" id="PIRSF038984">
    <property type="entry name" value="FAD_binding_protein"/>
    <property type="match status" value="1"/>
</dbReference>
<dbReference type="InterPro" id="IPR028348">
    <property type="entry name" value="FAD-binding_protein"/>
</dbReference>
<dbReference type="SMR" id="A0A0H3AC53"/>
<evidence type="ECO:0000313" key="2">
    <source>
        <dbReference type="EMBL" id="ABM29338.1"/>
    </source>
</evidence>
<dbReference type="KEGG" id="dvl:Dvul_2322"/>
<dbReference type="InterPro" id="IPR049516">
    <property type="entry name" value="FAD-depend_C"/>
</dbReference>
<gene>
    <name evidence="2" type="ordered locus">Dvul_2322</name>
</gene>
<organism evidence="2 3">
    <name type="scientific">Nitratidesulfovibrio vulgaris (strain DP4)</name>
    <name type="common">Desulfovibrio vulgaris</name>
    <dbReference type="NCBI Taxonomy" id="391774"/>
    <lineage>
        <taxon>Bacteria</taxon>
        <taxon>Pseudomonadati</taxon>
        <taxon>Thermodesulfobacteriota</taxon>
        <taxon>Desulfovibrionia</taxon>
        <taxon>Desulfovibrionales</taxon>
        <taxon>Desulfovibrionaceae</taxon>
        <taxon>Nitratidesulfovibrio</taxon>
    </lineage>
</organism>
<proteinExistence type="predicted"/>
<dbReference type="PANTHER" id="PTHR43106">
    <property type="entry name" value="DEHYDROGENASE-RELATED"/>
    <property type="match status" value="1"/>
</dbReference>
<evidence type="ECO:0000313" key="3">
    <source>
        <dbReference type="Proteomes" id="UP000009173"/>
    </source>
</evidence>
<dbReference type="RefSeq" id="WP_010937940.1">
    <property type="nucleotide sequence ID" value="NC_008751.1"/>
</dbReference>
<dbReference type="Pfam" id="PF01946">
    <property type="entry name" value="Thi4"/>
    <property type="match status" value="1"/>
</dbReference>
<dbReference type="Pfam" id="PF21688">
    <property type="entry name" value="FAD-depend_C"/>
    <property type="match status" value="1"/>
</dbReference>
<name>A0A0H3AC53_NITV4</name>
<dbReference type="Proteomes" id="UP000009173">
    <property type="component" value="Chromosome"/>
</dbReference>
<dbReference type="SUPFAM" id="SSF51905">
    <property type="entry name" value="FAD/NAD(P)-binding domain"/>
    <property type="match status" value="1"/>
</dbReference>
<dbReference type="HOGENOM" id="CLU_046973_1_0_7"/>
<reference evidence="3" key="1">
    <citation type="journal article" date="2009" name="Environ. Microbiol.">
        <title>Contribution of mobile genetic elements to Desulfovibrio vulgaris genome plasticity.</title>
        <authorList>
            <person name="Walker C.B."/>
            <person name="Stolyar S."/>
            <person name="Chivian D."/>
            <person name="Pinel N."/>
            <person name="Gabster J.A."/>
            <person name="Dehal P.S."/>
            <person name="He Z."/>
            <person name="Yang Z.K."/>
            <person name="Yen H.C."/>
            <person name="Zhou J."/>
            <person name="Wall J.D."/>
            <person name="Hazen T.C."/>
            <person name="Arkin A.P."/>
            <person name="Stahl D.A."/>
        </authorList>
    </citation>
    <scope>NUCLEOTIDE SEQUENCE [LARGE SCALE GENOMIC DNA]</scope>
    <source>
        <strain evidence="3">DP4</strain>
    </source>
</reference>
<dbReference type="Gene3D" id="3.50.50.60">
    <property type="entry name" value="FAD/NAD(P)-binding domain"/>
    <property type="match status" value="2"/>
</dbReference>